<dbReference type="OrthoDB" id="5785207at2759"/>
<protein>
    <submittedName>
        <fullName evidence="1">Uncharacterized protein</fullName>
    </submittedName>
</protein>
<dbReference type="AlphaFoldDB" id="A0A3P6RRG0"/>
<keyword evidence="2" id="KW-1185">Reference proteome</keyword>
<sequence>MSFEEVDKLFDTENVQSGYDILKKRYDEGEKTPDVLWRLAKFCQQLAARAKDKAKRKELTFAGDDE</sequence>
<organism evidence="1 2">
    <name type="scientific">Cylicostephanus goldi</name>
    <name type="common">Nematode worm</name>
    <dbReference type="NCBI Taxonomy" id="71465"/>
    <lineage>
        <taxon>Eukaryota</taxon>
        <taxon>Metazoa</taxon>
        <taxon>Ecdysozoa</taxon>
        <taxon>Nematoda</taxon>
        <taxon>Chromadorea</taxon>
        <taxon>Rhabditida</taxon>
        <taxon>Rhabditina</taxon>
        <taxon>Rhabditomorpha</taxon>
        <taxon>Strongyloidea</taxon>
        <taxon>Strongylidae</taxon>
        <taxon>Cylicostephanus</taxon>
    </lineage>
</organism>
<name>A0A3P6RRG0_CYLGO</name>
<evidence type="ECO:0000313" key="2">
    <source>
        <dbReference type="Proteomes" id="UP000271889"/>
    </source>
</evidence>
<reference evidence="1 2" key="1">
    <citation type="submission" date="2018-11" db="EMBL/GenBank/DDBJ databases">
        <authorList>
            <consortium name="Pathogen Informatics"/>
        </authorList>
    </citation>
    <scope>NUCLEOTIDE SEQUENCE [LARGE SCALE GENOMIC DNA]</scope>
</reference>
<dbReference type="Proteomes" id="UP000271889">
    <property type="component" value="Unassembled WGS sequence"/>
</dbReference>
<proteinExistence type="predicted"/>
<gene>
    <name evidence="1" type="ORF">CGOC_LOCUS4392</name>
</gene>
<dbReference type="EMBL" id="UYRV01012128">
    <property type="protein sequence ID" value="VDK58673.1"/>
    <property type="molecule type" value="Genomic_DNA"/>
</dbReference>
<evidence type="ECO:0000313" key="1">
    <source>
        <dbReference type="EMBL" id="VDK58673.1"/>
    </source>
</evidence>
<accession>A0A3P6RRG0</accession>